<evidence type="ECO:0000259" key="3">
    <source>
        <dbReference type="PROSITE" id="PS50222"/>
    </source>
</evidence>
<gene>
    <name evidence="4" type="ORF">EIN_173270</name>
</gene>
<sequence length="152" mass="17247">MSNTEDEELEVARDLFDEIDTDKSGTIDFDEFCRALTQSNTVEDVEPLKLFFGLLDTDDDGELCFADFYKLLTILNHMPDKSETSMMTAFFNLADGDGNGTLDADEVIRLCKKIGFAPGEMDVNQFIEEIDTNKDGVIQLDEFLELFKDEEK</sequence>
<dbReference type="Proteomes" id="UP000014680">
    <property type="component" value="Unassembled WGS sequence"/>
</dbReference>
<accession>A0A0A1TVY7</accession>
<dbReference type="EMBL" id="KB207112">
    <property type="protein sequence ID" value="ELP84662.1"/>
    <property type="molecule type" value="Genomic_DNA"/>
</dbReference>
<feature type="domain" description="EF-hand" evidence="3">
    <location>
        <begin position="82"/>
        <end position="117"/>
    </location>
</feature>
<dbReference type="InterPro" id="IPR050145">
    <property type="entry name" value="Centrin_CML-like"/>
</dbReference>
<dbReference type="InterPro" id="IPR018247">
    <property type="entry name" value="EF_Hand_1_Ca_BS"/>
</dbReference>
<evidence type="ECO:0000256" key="2">
    <source>
        <dbReference type="ARBA" id="ARBA00022837"/>
    </source>
</evidence>
<dbReference type="OrthoDB" id="13376at2759"/>
<dbReference type="PROSITE" id="PS50222">
    <property type="entry name" value="EF_HAND_2"/>
    <property type="match status" value="4"/>
</dbReference>
<evidence type="ECO:0000313" key="5">
    <source>
        <dbReference type="Proteomes" id="UP000014680"/>
    </source>
</evidence>
<dbReference type="VEuPathDB" id="AmoebaDB:EIN_173270"/>
<dbReference type="Pfam" id="PF13499">
    <property type="entry name" value="EF-hand_7"/>
    <property type="match status" value="2"/>
</dbReference>
<proteinExistence type="predicted"/>
<dbReference type="KEGG" id="eiv:EIN_173270"/>
<dbReference type="Gene3D" id="1.10.238.10">
    <property type="entry name" value="EF-hand"/>
    <property type="match status" value="2"/>
</dbReference>
<feature type="domain" description="EF-hand" evidence="3">
    <location>
        <begin position="118"/>
        <end position="152"/>
    </location>
</feature>
<dbReference type="AlphaFoldDB" id="A0A0A1TVY7"/>
<name>A0A0A1TVY7_ENTIV</name>
<protein>
    <submittedName>
        <fullName evidence="4">Caltractin, putative</fullName>
    </submittedName>
</protein>
<dbReference type="SUPFAM" id="SSF47473">
    <property type="entry name" value="EF-hand"/>
    <property type="match status" value="1"/>
</dbReference>
<evidence type="ECO:0000313" key="4">
    <source>
        <dbReference type="EMBL" id="ELP84662.1"/>
    </source>
</evidence>
<dbReference type="GO" id="GO:0005509">
    <property type="term" value="F:calcium ion binding"/>
    <property type="evidence" value="ECO:0007669"/>
    <property type="project" value="InterPro"/>
</dbReference>
<dbReference type="SMART" id="SM00054">
    <property type="entry name" value="EFh"/>
    <property type="match status" value="4"/>
</dbReference>
<organism evidence="4 5">
    <name type="scientific">Entamoeba invadens IP1</name>
    <dbReference type="NCBI Taxonomy" id="370355"/>
    <lineage>
        <taxon>Eukaryota</taxon>
        <taxon>Amoebozoa</taxon>
        <taxon>Evosea</taxon>
        <taxon>Archamoebae</taxon>
        <taxon>Mastigamoebida</taxon>
        <taxon>Entamoebidae</taxon>
        <taxon>Entamoeba</taxon>
    </lineage>
</organism>
<keyword evidence="1" id="KW-0677">Repeat</keyword>
<keyword evidence="5" id="KW-1185">Reference proteome</keyword>
<dbReference type="InterPro" id="IPR002048">
    <property type="entry name" value="EF_hand_dom"/>
</dbReference>
<dbReference type="InterPro" id="IPR011992">
    <property type="entry name" value="EF-hand-dom_pair"/>
</dbReference>
<dbReference type="PROSITE" id="PS00018">
    <property type="entry name" value="EF_HAND_1"/>
    <property type="match status" value="4"/>
</dbReference>
<dbReference type="PANTHER" id="PTHR23050">
    <property type="entry name" value="CALCIUM BINDING PROTEIN"/>
    <property type="match status" value="1"/>
</dbReference>
<keyword evidence="2" id="KW-0106">Calcium</keyword>
<dbReference type="GeneID" id="14883456"/>
<dbReference type="OMA" id="MVQASHQ"/>
<feature type="domain" description="EF-hand" evidence="3">
    <location>
        <begin position="43"/>
        <end position="78"/>
    </location>
</feature>
<reference evidence="4 5" key="1">
    <citation type="submission" date="2012-10" db="EMBL/GenBank/DDBJ databases">
        <authorList>
            <person name="Zafar N."/>
            <person name="Inman J."/>
            <person name="Hall N."/>
            <person name="Lorenzi H."/>
            <person name="Caler E."/>
        </authorList>
    </citation>
    <scope>NUCLEOTIDE SEQUENCE [LARGE SCALE GENOMIC DNA]</scope>
    <source>
        <strain evidence="4 5">IP1</strain>
    </source>
</reference>
<evidence type="ECO:0000256" key="1">
    <source>
        <dbReference type="ARBA" id="ARBA00022737"/>
    </source>
</evidence>
<feature type="domain" description="EF-hand" evidence="3">
    <location>
        <begin position="7"/>
        <end position="42"/>
    </location>
</feature>
<dbReference type="RefSeq" id="XP_004184008.1">
    <property type="nucleotide sequence ID" value="XM_004183960.1"/>
</dbReference>